<dbReference type="Gene3D" id="3.30.1050.40">
    <property type="match status" value="1"/>
</dbReference>
<dbReference type="RefSeq" id="WP_014302308.1">
    <property type="nucleotide sequence ID" value="NZ_CAJDYE010000009.1"/>
</dbReference>
<protein>
    <recommendedName>
        <fullName evidence="1">Bacterial SCP orthologue domain-containing protein</fullName>
    </recommendedName>
</protein>
<dbReference type="Pfam" id="PF17844">
    <property type="entry name" value="SCP_3"/>
    <property type="match status" value="1"/>
</dbReference>
<reference evidence="2 3" key="1">
    <citation type="submission" date="2020-02" db="EMBL/GenBank/DDBJ databases">
        <authorList>
            <person name="Brisse S."/>
        </authorList>
    </citation>
    <scope>NUCLEOTIDE SEQUENCE [LARGE SCALE GENOMIC DNA]</scope>
    <source>
        <strain evidence="2">CIP107547</strain>
    </source>
</reference>
<proteinExistence type="predicted"/>
<dbReference type="InterPro" id="IPR041629">
    <property type="entry name" value="SCP_3"/>
</dbReference>
<dbReference type="OMA" id="ETDAATW"/>
<gene>
    <name evidence="2" type="ORF">CIP107547_02115</name>
</gene>
<sequence>MARRAPDPAETRAAVLAIADWIAHPESVEKPSRTAIAAAVRLTVRTVEKLAPGNSVELRVPPFVAVQCIDGPRHTRGTPPNVVETTPLAWLRLATGLDPYADNPHVSASGTRAGEVAHWLPVVTLDQHGPV</sequence>
<name>A0A0D6GXD2_CORDP</name>
<dbReference type="AlphaFoldDB" id="A0A0D6GXD2"/>
<evidence type="ECO:0000259" key="1">
    <source>
        <dbReference type="Pfam" id="PF17844"/>
    </source>
</evidence>
<evidence type="ECO:0000313" key="2">
    <source>
        <dbReference type="EMBL" id="CAB0617943.1"/>
    </source>
</evidence>
<accession>A0A0D6GXD2</accession>
<comment type="caution">
    <text evidence="2">The sequence shown here is derived from an EMBL/GenBank/DDBJ whole genome shotgun (WGS) entry which is preliminary data.</text>
</comment>
<evidence type="ECO:0000313" key="3">
    <source>
        <dbReference type="Proteomes" id="UP000480222"/>
    </source>
</evidence>
<dbReference type="GeneID" id="29422049"/>
<feature type="domain" description="Bacterial SCP orthologue" evidence="1">
    <location>
        <begin position="32"/>
        <end position="122"/>
    </location>
</feature>
<dbReference type="Proteomes" id="UP000480222">
    <property type="component" value="Unassembled WGS sequence"/>
</dbReference>
<organism evidence="2 3">
    <name type="scientific">Corynebacterium diphtheriae</name>
    <dbReference type="NCBI Taxonomy" id="1717"/>
    <lineage>
        <taxon>Bacteria</taxon>
        <taxon>Bacillati</taxon>
        <taxon>Actinomycetota</taxon>
        <taxon>Actinomycetes</taxon>
        <taxon>Mycobacteriales</taxon>
        <taxon>Corynebacteriaceae</taxon>
        <taxon>Corynebacterium</taxon>
    </lineage>
</organism>
<dbReference type="KEGG" id="cdip:ERS451417_01941"/>
<dbReference type="EMBL" id="CADDAV010000026">
    <property type="protein sequence ID" value="CAB0617943.1"/>
    <property type="molecule type" value="Genomic_DNA"/>
</dbReference>